<comment type="similarity">
    <text evidence="3">Belongs to the WD repeat CIA1 family.</text>
</comment>
<name>A0A1J4MA96_9CRYT</name>
<evidence type="ECO:0000313" key="5">
    <source>
        <dbReference type="EMBL" id="OII71138.1"/>
    </source>
</evidence>
<organism evidence="5 6">
    <name type="scientific">Cryptosporidium andersoni</name>
    <dbReference type="NCBI Taxonomy" id="117008"/>
    <lineage>
        <taxon>Eukaryota</taxon>
        <taxon>Sar</taxon>
        <taxon>Alveolata</taxon>
        <taxon>Apicomplexa</taxon>
        <taxon>Conoidasida</taxon>
        <taxon>Coccidia</taxon>
        <taxon>Eucoccidiorida</taxon>
        <taxon>Eimeriorina</taxon>
        <taxon>Cryptosporidiidae</taxon>
        <taxon>Cryptosporidium</taxon>
    </lineage>
</organism>
<dbReference type="AlphaFoldDB" id="A0A1J4MA96"/>
<dbReference type="PROSITE" id="PS50082">
    <property type="entry name" value="WD_REPEATS_2"/>
    <property type="match status" value="4"/>
</dbReference>
<dbReference type="InterPro" id="IPR001680">
    <property type="entry name" value="WD40_rpt"/>
</dbReference>
<dbReference type="Gene3D" id="2.130.10.10">
    <property type="entry name" value="YVTN repeat-like/Quinoprotein amine dehydrogenase"/>
    <property type="match status" value="1"/>
</dbReference>
<dbReference type="GO" id="GO:0016226">
    <property type="term" value="P:iron-sulfur cluster assembly"/>
    <property type="evidence" value="ECO:0007669"/>
    <property type="project" value="UniProtKB-UniRule"/>
</dbReference>
<accession>A0A1J4MA96</accession>
<dbReference type="PANTHER" id="PTHR19920">
    <property type="entry name" value="WD40 PROTEIN CIAO1"/>
    <property type="match status" value="1"/>
</dbReference>
<dbReference type="InterPro" id="IPR036322">
    <property type="entry name" value="WD40_repeat_dom_sf"/>
</dbReference>
<evidence type="ECO:0000256" key="2">
    <source>
        <dbReference type="ARBA" id="ARBA00022737"/>
    </source>
</evidence>
<proteinExistence type="inferred from homology"/>
<comment type="function">
    <text evidence="3">Essential component of the cytosolic iron-sulfur (Fe/S) protein assembly machinery. Required for the maturation of extramitochondrial Fe/S proteins.</text>
</comment>
<feature type="repeat" description="WD" evidence="4">
    <location>
        <begin position="229"/>
        <end position="270"/>
    </location>
</feature>
<dbReference type="GeneID" id="92366738"/>
<dbReference type="GO" id="GO:0097361">
    <property type="term" value="C:cytosolic [4Fe-4S] assembly targeting complex"/>
    <property type="evidence" value="ECO:0007669"/>
    <property type="project" value="InterPro"/>
</dbReference>
<evidence type="ECO:0000313" key="6">
    <source>
        <dbReference type="Proteomes" id="UP000186804"/>
    </source>
</evidence>
<comment type="caution">
    <text evidence="5">The sequence shown here is derived from an EMBL/GenBank/DDBJ whole genome shotgun (WGS) entry which is preliminary data.</text>
</comment>
<dbReference type="InterPro" id="IPR028608">
    <property type="entry name" value="CIAO1/Cia1"/>
</dbReference>
<dbReference type="EMBL" id="LRBS01000124">
    <property type="protein sequence ID" value="OII71138.1"/>
    <property type="molecule type" value="Genomic_DNA"/>
</dbReference>
<dbReference type="VEuPathDB" id="CryptoDB:cand_025540"/>
<dbReference type="SUPFAM" id="SSF50978">
    <property type="entry name" value="WD40 repeat-like"/>
    <property type="match status" value="1"/>
</dbReference>
<feature type="repeat" description="WD" evidence="4">
    <location>
        <begin position="360"/>
        <end position="394"/>
    </location>
</feature>
<keyword evidence="2" id="KW-0677">Repeat</keyword>
<dbReference type="Pfam" id="PF00400">
    <property type="entry name" value="WD40"/>
    <property type="match status" value="6"/>
</dbReference>
<dbReference type="SMART" id="SM00320">
    <property type="entry name" value="WD40"/>
    <property type="match status" value="7"/>
</dbReference>
<evidence type="ECO:0000256" key="3">
    <source>
        <dbReference type="HAMAP-Rule" id="MF_03037"/>
    </source>
</evidence>
<evidence type="ECO:0000256" key="4">
    <source>
        <dbReference type="PROSITE-ProRule" id="PRU00221"/>
    </source>
</evidence>
<keyword evidence="6" id="KW-1185">Reference proteome</keyword>
<protein>
    <recommendedName>
        <fullName evidence="3">Probable cytosolic iron-sulfur protein assembly protein CIAO1 homolog</fullName>
    </recommendedName>
</protein>
<sequence length="401" mass="45905">MLNVRRLDCIGTLDHIIWNICTHPNLPIIASCGESHNISLWFSKSLNKHLWYPKDDSFSKYNSKNSDWILAYQFGDINHKKTIRRVCWSPCGNMIIAGSFDGTASIWEFVPSTKVWNCISILQGPENEIKGIDWNKYNNFIALCSRDRSIWIFSLVIESRRAHSSQIESECHSVLIGHTQDIKTVKWHPTNSLVLFSCSYDNTIIIWGPEVPISNFENQNIEWIKWYVLEGHSSTVWDITFDLTGNYCITCSDDSSLILWKAKKSHNINFTNPGKNIIKSATMNTSFRILTENSTQVVNNYLQKSSYSGFLFHGDNEYSPPIYSVDWCQYLNCIVAGSGDNGLHLFSLSKDKLKHLKSIEDAHKNDINSVSWLHDNNGKFVSAGDDGNIILWEVTFIEIEE</sequence>
<dbReference type="HAMAP" id="MF_03037">
    <property type="entry name" value="ciao1"/>
    <property type="match status" value="1"/>
</dbReference>
<dbReference type="OrthoDB" id="284782at2759"/>
<feature type="repeat" description="WD" evidence="4">
    <location>
        <begin position="76"/>
        <end position="108"/>
    </location>
</feature>
<keyword evidence="1 4" id="KW-0853">WD repeat</keyword>
<reference evidence="5 6" key="1">
    <citation type="submission" date="2016-10" db="EMBL/GenBank/DDBJ databases">
        <title>Reductive evolution of mitochondrial metabolism and differential evolution of invasion-related proteins in Cryptosporidium.</title>
        <authorList>
            <person name="Liu S."/>
            <person name="Roellig D.M."/>
            <person name="Guo Y."/>
            <person name="Li N."/>
            <person name="Frace M.A."/>
            <person name="Tang K."/>
            <person name="Zhang L."/>
            <person name="Feng Y."/>
            <person name="Xiao L."/>
        </authorList>
    </citation>
    <scope>NUCLEOTIDE SEQUENCE [LARGE SCALE GENOMIC DNA]</scope>
    <source>
        <strain evidence="5">30847</strain>
    </source>
</reference>
<dbReference type="PROSITE" id="PS50294">
    <property type="entry name" value="WD_REPEATS_REGION"/>
    <property type="match status" value="4"/>
</dbReference>
<dbReference type="InterPro" id="IPR015943">
    <property type="entry name" value="WD40/YVTN_repeat-like_dom_sf"/>
</dbReference>
<feature type="repeat" description="WD" evidence="4">
    <location>
        <begin position="175"/>
        <end position="207"/>
    </location>
</feature>
<dbReference type="PROSITE" id="PS51257">
    <property type="entry name" value="PROKAR_LIPOPROTEIN"/>
    <property type="match status" value="1"/>
</dbReference>
<dbReference type="RefSeq" id="XP_067066506.1">
    <property type="nucleotide sequence ID" value="XM_067212783.1"/>
</dbReference>
<dbReference type="PANTHER" id="PTHR19920:SF0">
    <property type="entry name" value="CYTOSOLIC IRON-SULFUR PROTEIN ASSEMBLY PROTEIN CIAO1-RELATED"/>
    <property type="match status" value="1"/>
</dbReference>
<gene>
    <name evidence="5" type="ORF">cand_025540</name>
</gene>
<evidence type="ECO:0000256" key="1">
    <source>
        <dbReference type="ARBA" id="ARBA00022574"/>
    </source>
</evidence>
<dbReference type="Proteomes" id="UP000186804">
    <property type="component" value="Unassembled WGS sequence"/>
</dbReference>